<dbReference type="CDD" id="cd06261">
    <property type="entry name" value="TM_PBP2"/>
    <property type="match status" value="1"/>
</dbReference>
<evidence type="ECO:0000256" key="2">
    <source>
        <dbReference type="ARBA" id="ARBA00022448"/>
    </source>
</evidence>
<keyword evidence="5 7" id="KW-1133">Transmembrane helix</keyword>
<dbReference type="Proteomes" id="UP001300604">
    <property type="component" value="Chromosome"/>
</dbReference>
<feature type="transmembrane region" description="Helical" evidence="7">
    <location>
        <begin position="80"/>
        <end position="107"/>
    </location>
</feature>
<evidence type="ECO:0000256" key="4">
    <source>
        <dbReference type="ARBA" id="ARBA00022692"/>
    </source>
</evidence>
<dbReference type="GO" id="GO:0005886">
    <property type="term" value="C:plasma membrane"/>
    <property type="evidence" value="ECO:0007669"/>
    <property type="project" value="UniProtKB-SubCell"/>
</dbReference>
<feature type="transmembrane region" description="Helical" evidence="7">
    <location>
        <begin position="255"/>
        <end position="276"/>
    </location>
</feature>
<sequence>MAKANAVSMPRGVASRRTRIINIIITIVLWLGAIVMVFPLIYMVFMSFMTKNQILSANFSILPHPWVFGKYSEVLQKGNFISGVINSFTVAIPVLLFGGFSSTLAAFAFSKMHFRGRKVIFFVLLSAIMMPFAAVMIPQYVMFTNIGWTDTLLPLIIPGCLGNIGMIFFLQQNAGGVPSSLIEAAKIDGCGYFRIYWQMYLPLMKGAIATQLILWFMGIWNDYLAPTIFLQDESKWTLQVVIRSFNSYYAVQSDYALIMAASVIAMIPTLLLFFFFQRYIIESVAITGMKS</sequence>
<dbReference type="Pfam" id="PF00528">
    <property type="entry name" value="BPD_transp_1"/>
    <property type="match status" value="1"/>
</dbReference>
<dbReference type="KEGG" id="carl:PXC00_11425"/>
<feature type="transmembrane region" description="Helical" evidence="7">
    <location>
        <begin position="152"/>
        <end position="170"/>
    </location>
</feature>
<comment type="similarity">
    <text evidence="7">Belongs to the binding-protein-dependent transport system permease family.</text>
</comment>
<dbReference type="Gene3D" id="1.10.3720.10">
    <property type="entry name" value="MetI-like"/>
    <property type="match status" value="1"/>
</dbReference>
<evidence type="ECO:0000313" key="9">
    <source>
        <dbReference type="EMBL" id="WOC31794.1"/>
    </source>
</evidence>
<dbReference type="InterPro" id="IPR000515">
    <property type="entry name" value="MetI-like"/>
</dbReference>
<feature type="domain" description="ABC transmembrane type-1" evidence="8">
    <location>
        <begin position="84"/>
        <end position="276"/>
    </location>
</feature>
<keyword evidence="6 7" id="KW-0472">Membrane</keyword>
<keyword evidence="2 7" id="KW-0813">Transport</keyword>
<evidence type="ECO:0000256" key="7">
    <source>
        <dbReference type="RuleBase" id="RU363032"/>
    </source>
</evidence>
<feature type="transmembrane region" description="Helical" evidence="7">
    <location>
        <begin position="20"/>
        <end position="45"/>
    </location>
</feature>
<evidence type="ECO:0000256" key="6">
    <source>
        <dbReference type="ARBA" id="ARBA00023136"/>
    </source>
</evidence>
<dbReference type="PANTHER" id="PTHR43744:SF12">
    <property type="entry name" value="ABC TRANSPORTER PERMEASE PROTEIN MG189-RELATED"/>
    <property type="match status" value="1"/>
</dbReference>
<organism evidence="9 10">
    <name type="scientific">Caproicibacterium argilliputei</name>
    <dbReference type="NCBI Taxonomy" id="3030016"/>
    <lineage>
        <taxon>Bacteria</taxon>
        <taxon>Bacillati</taxon>
        <taxon>Bacillota</taxon>
        <taxon>Clostridia</taxon>
        <taxon>Eubacteriales</taxon>
        <taxon>Oscillospiraceae</taxon>
        <taxon>Caproicibacterium</taxon>
    </lineage>
</organism>
<evidence type="ECO:0000256" key="3">
    <source>
        <dbReference type="ARBA" id="ARBA00022475"/>
    </source>
</evidence>
<feature type="transmembrane region" description="Helical" evidence="7">
    <location>
        <begin position="119"/>
        <end position="140"/>
    </location>
</feature>
<gene>
    <name evidence="9" type="ORF">PXC00_11425</name>
</gene>
<evidence type="ECO:0000256" key="1">
    <source>
        <dbReference type="ARBA" id="ARBA00004651"/>
    </source>
</evidence>
<comment type="subcellular location">
    <subcellularLocation>
        <location evidence="1 7">Cell membrane</location>
        <topology evidence="1 7">Multi-pass membrane protein</topology>
    </subcellularLocation>
</comment>
<protein>
    <submittedName>
        <fullName evidence="9">Carbohydrate ABC transporter permease</fullName>
    </submittedName>
</protein>
<reference evidence="9" key="1">
    <citation type="submission" date="2023-09" db="EMBL/GenBank/DDBJ databases">
        <authorList>
            <person name="Zeng C."/>
        </authorList>
    </citation>
    <scope>NUCLEOTIDE SEQUENCE</scope>
    <source>
        <strain evidence="9">ZCY20-5</strain>
    </source>
</reference>
<keyword evidence="3" id="KW-1003">Cell membrane</keyword>
<dbReference type="AlphaFoldDB" id="A0AA97D8R3"/>
<dbReference type="GO" id="GO:0055085">
    <property type="term" value="P:transmembrane transport"/>
    <property type="evidence" value="ECO:0007669"/>
    <property type="project" value="InterPro"/>
</dbReference>
<keyword evidence="4 7" id="KW-0812">Transmembrane</keyword>
<dbReference type="PROSITE" id="PS50928">
    <property type="entry name" value="ABC_TM1"/>
    <property type="match status" value="1"/>
</dbReference>
<dbReference type="SUPFAM" id="SSF161098">
    <property type="entry name" value="MetI-like"/>
    <property type="match status" value="1"/>
</dbReference>
<accession>A0AA97D8R3</accession>
<proteinExistence type="inferred from homology"/>
<dbReference type="RefSeq" id="WP_275846733.1">
    <property type="nucleotide sequence ID" value="NZ_CP135996.1"/>
</dbReference>
<evidence type="ECO:0000313" key="10">
    <source>
        <dbReference type="Proteomes" id="UP001300604"/>
    </source>
</evidence>
<name>A0AA97D8R3_9FIRM</name>
<keyword evidence="10" id="KW-1185">Reference proteome</keyword>
<dbReference type="InterPro" id="IPR035906">
    <property type="entry name" value="MetI-like_sf"/>
</dbReference>
<feature type="transmembrane region" description="Helical" evidence="7">
    <location>
        <begin position="203"/>
        <end position="220"/>
    </location>
</feature>
<dbReference type="EMBL" id="CP135996">
    <property type="protein sequence ID" value="WOC31794.1"/>
    <property type="molecule type" value="Genomic_DNA"/>
</dbReference>
<evidence type="ECO:0000256" key="5">
    <source>
        <dbReference type="ARBA" id="ARBA00022989"/>
    </source>
</evidence>
<reference evidence="9" key="2">
    <citation type="submission" date="2024-06" db="EMBL/GenBank/DDBJ databases">
        <title>Caproicibacterium argilliputei sp. nov, a novel caproic acid producing anaerobic bacterium isolated from pit mud.</title>
        <authorList>
            <person name="Xia S."/>
        </authorList>
    </citation>
    <scope>NUCLEOTIDE SEQUENCE</scope>
    <source>
        <strain evidence="9">ZCY20-5</strain>
    </source>
</reference>
<evidence type="ECO:0000259" key="8">
    <source>
        <dbReference type="PROSITE" id="PS50928"/>
    </source>
</evidence>
<dbReference type="PANTHER" id="PTHR43744">
    <property type="entry name" value="ABC TRANSPORTER PERMEASE PROTEIN MG189-RELATED-RELATED"/>
    <property type="match status" value="1"/>
</dbReference>